<sequence length="77" mass="9309">MREILLHWVRNDYRLLRHVLTTILKNPDIRLSLWNRPDDTEPAPMTAEKAAMKLIRIALPSHVERLNKIYYINLYRK</sequence>
<accession>A0A3N4KQB5</accession>
<dbReference type="Proteomes" id="UP000277580">
    <property type="component" value="Unassembled WGS sequence"/>
</dbReference>
<gene>
    <name evidence="1" type="ORF">P167DRAFT_535694</name>
</gene>
<organism evidence="1 2">
    <name type="scientific">Morchella conica CCBAS932</name>
    <dbReference type="NCBI Taxonomy" id="1392247"/>
    <lineage>
        <taxon>Eukaryota</taxon>
        <taxon>Fungi</taxon>
        <taxon>Dikarya</taxon>
        <taxon>Ascomycota</taxon>
        <taxon>Pezizomycotina</taxon>
        <taxon>Pezizomycetes</taxon>
        <taxon>Pezizales</taxon>
        <taxon>Morchellaceae</taxon>
        <taxon>Morchella</taxon>
    </lineage>
</organism>
<reference evidence="1 2" key="1">
    <citation type="journal article" date="2018" name="Nat. Ecol. Evol.">
        <title>Pezizomycetes genomes reveal the molecular basis of ectomycorrhizal truffle lifestyle.</title>
        <authorList>
            <person name="Murat C."/>
            <person name="Payen T."/>
            <person name="Noel B."/>
            <person name="Kuo A."/>
            <person name="Morin E."/>
            <person name="Chen J."/>
            <person name="Kohler A."/>
            <person name="Krizsan K."/>
            <person name="Balestrini R."/>
            <person name="Da Silva C."/>
            <person name="Montanini B."/>
            <person name="Hainaut M."/>
            <person name="Levati E."/>
            <person name="Barry K.W."/>
            <person name="Belfiori B."/>
            <person name="Cichocki N."/>
            <person name="Clum A."/>
            <person name="Dockter R.B."/>
            <person name="Fauchery L."/>
            <person name="Guy J."/>
            <person name="Iotti M."/>
            <person name="Le Tacon F."/>
            <person name="Lindquist E.A."/>
            <person name="Lipzen A."/>
            <person name="Malagnac F."/>
            <person name="Mello A."/>
            <person name="Molinier V."/>
            <person name="Miyauchi S."/>
            <person name="Poulain J."/>
            <person name="Riccioni C."/>
            <person name="Rubini A."/>
            <person name="Sitrit Y."/>
            <person name="Splivallo R."/>
            <person name="Traeger S."/>
            <person name="Wang M."/>
            <person name="Zifcakova L."/>
            <person name="Wipf D."/>
            <person name="Zambonelli A."/>
            <person name="Paolocci F."/>
            <person name="Nowrousian M."/>
            <person name="Ottonello S."/>
            <person name="Baldrian P."/>
            <person name="Spatafora J.W."/>
            <person name="Henrissat B."/>
            <person name="Nagy L.G."/>
            <person name="Aury J.M."/>
            <person name="Wincker P."/>
            <person name="Grigoriev I.V."/>
            <person name="Bonfante P."/>
            <person name="Martin F.M."/>
        </authorList>
    </citation>
    <scope>NUCLEOTIDE SEQUENCE [LARGE SCALE GENOMIC DNA]</scope>
    <source>
        <strain evidence="1 2">CCBAS932</strain>
    </source>
</reference>
<dbReference type="AlphaFoldDB" id="A0A3N4KQB5"/>
<dbReference type="InParanoid" id="A0A3N4KQB5"/>
<proteinExistence type="predicted"/>
<dbReference type="OrthoDB" id="10502322at2759"/>
<evidence type="ECO:0000313" key="2">
    <source>
        <dbReference type="Proteomes" id="UP000277580"/>
    </source>
</evidence>
<protein>
    <submittedName>
        <fullName evidence="1">Uncharacterized protein</fullName>
    </submittedName>
</protein>
<keyword evidence="2" id="KW-1185">Reference proteome</keyword>
<evidence type="ECO:0000313" key="1">
    <source>
        <dbReference type="EMBL" id="RPB12690.1"/>
    </source>
</evidence>
<name>A0A3N4KQB5_9PEZI</name>
<dbReference type="EMBL" id="ML119127">
    <property type="protein sequence ID" value="RPB12690.1"/>
    <property type="molecule type" value="Genomic_DNA"/>
</dbReference>